<dbReference type="Gene3D" id="3.40.462.20">
    <property type="match status" value="1"/>
</dbReference>
<dbReference type="EMBL" id="KK088412">
    <property type="protein sequence ID" value="EYE99203.1"/>
    <property type="molecule type" value="Genomic_DNA"/>
</dbReference>
<dbReference type="AlphaFoldDB" id="A0A017SQF0"/>
<dbReference type="RefSeq" id="XP_040642891.1">
    <property type="nucleotide sequence ID" value="XM_040780833.1"/>
</dbReference>
<sequence>MLSANTSVSTLTATLAFANISDIAKIDQFYGPLLKALNATTGVTPQYRCIPFPSIVSFIPSIPITGNADETGTISIIGSRLFSRDLLVSDDGPARLISAFSSLQYRPGQPLIGHIVAGGVVAKNAHTIDSALNPAWRKTLLHAVIRRNWSPNATVQEQKAVRENLTNVELLILQSVEGLGIMGAYLNEADADERNFQESFWGANYPRLYDIKQKWDPLGLFNARKTAGSEYWDEGGLCPVQI</sequence>
<dbReference type="Gene3D" id="3.30.465.10">
    <property type="match status" value="1"/>
</dbReference>
<reference evidence="3" key="1">
    <citation type="journal article" date="2014" name="Nat. Commun.">
        <title>Genomic adaptations of the halophilic Dead Sea filamentous fungus Eurotium rubrum.</title>
        <authorList>
            <person name="Kis-Papo T."/>
            <person name="Weig A.R."/>
            <person name="Riley R."/>
            <person name="Persoh D."/>
            <person name="Salamov A."/>
            <person name="Sun H."/>
            <person name="Lipzen A."/>
            <person name="Wasser S.P."/>
            <person name="Rambold G."/>
            <person name="Grigoriev I.V."/>
            <person name="Nevo E."/>
        </authorList>
    </citation>
    <scope>NUCLEOTIDE SEQUENCE [LARGE SCALE GENOMIC DNA]</scope>
    <source>
        <strain evidence="3">CBS 135680</strain>
    </source>
</reference>
<accession>A0A017SQF0</accession>
<dbReference type="InterPro" id="IPR016169">
    <property type="entry name" value="FAD-bd_PCMH_sub2"/>
</dbReference>
<dbReference type="HOGENOM" id="CLU_1146983_0_0_1"/>
<dbReference type="OrthoDB" id="9983560at2759"/>
<keyword evidence="3" id="KW-1185">Reference proteome</keyword>
<feature type="domain" description="Berberine/berberine-like" evidence="1">
    <location>
        <begin position="184"/>
        <end position="224"/>
    </location>
</feature>
<dbReference type="GeneID" id="63695957"/>
<protein>
    <recommendedName>
        <fullName evidence="1">Berberine/berberine-like domain-containing protein</fullName>
    </recommendedName>
</protein>
<gene>
    <name evidence="2" type="ORF">EURHEDRAFT_408468</name>
</gene>
<dbReference type="GO" id="GO:0050660">
    <property type="term" value="F:flavin adenine dinucleotide binding"/>
    <property type="evidence" value="ECO:0007669"/>
    <property type="project" value="InterPro"/>
</dbReference>
<name>A0A017SQF0_ASPRC</name>
<dbReference type="Proteomes" id="UP000019804">
    <property type="component" value="Unassembled WGS sequence"/>
</dbReference>
<proteinExistence type="predicted"/>
<evidence type="ECO:0000313" key="3">
    <source>
        <dbReference type="Proteomes" id="UP000019804"/>
    </source>
</evidence>
<evidence type="ECO:0000313" key="2">
    <source>
        <dbReference type="EMBL" id="EYE99203.1"/>
    </source>
</evidence>
<dbReference type="STRING" id="1388766.A0A017SQF0"/>
<dbReference type="Pfam" id="PF08031">
    <property type="entry name" value="BBE"/>
    <property type="match status" value="1"/>
</dbReference>
<dbReference type="InterPro" id="IPR012951">
    <property type="entry name" value="BBE"/>
</dbReference>
<dbReference type="GO" id="GO:0016491">
    <property type="term" value="F:oxidoreductase activity"/>
    <property type="evidence" value="ECO:0007669"/>
    <property type="project" value="InterPro"/>
</dbReference>
<organism evidence="2 3">
    <name type="scientific">Aspergillus ruber (strain CBS 135680)</name>
    <dbReference type="NCBI Taxonomy" id="1388766"/>
    <lineage>
        <taxon>Eukaryota</taxon>
        <taxon>Fungi</taxon>
        <taxon>Dikarya</taxon>
        <taxon>Ascomycota</taxon>
        <taxon>Pezizomycotina</taxon>
        <taxon>Eurotiomycetes</taxon>
        <taxon>Eurotiomycetidae</taxon>
        <taxon>Eurotiales</taxon>
        <taxon>Aspergillaceae</taxon>
        <taxon>Aspergillus</taxon>
        <taxon>Aspergillus subgen. Aspergillus</taxon>
    </lineage>
</organism>
<evidence type="ECO:0000259" key="1">
    <source>
        <dbReference type="Pfam" id="PF08031"/>
    </source>
</evidence>